<comment type="caution">
    <text evidence="1">The sequence shown here is derived from an EMBL/GenBank/DDBJ whole genome shotgun (WGS) entry which is preliminary data.</text>
</comment>
<reference evidence="1" key="1">
    <citation type="submission" date="2022-04" db="EMBL/GenBank/DDBJ databases">
        <title>Chromosome-scale genome assembly of Holotrichia oblita Faldermann.</title>
        <authorList>
            <person name="Rongchong L."/>
        </authorList>
    </citation>
    <scope>NUCLEOTIDE SEQUENCE</scope>
    <source>
        <strain evidence="1">81SQS9</strain>
    </source>
</reference>
<keyword evidence="1" id="KW-0346">Stress response</keyword>
<protein>
    <submittedName>
        <fullName evidence="1">Heat shock protein 70kda</fullName>
    </submittedName>
</protein>
<evidence type="ECO:0000313" key="2">
    <source>
        <dbReference type="Proteomes" id="UP001056778"/>
    </source>
</evidence>
<evidence type="ECO:0000313" key="1">
    <source>
        <dbReference type="EMBL" id="KAI4456475.1"/>
    </source>
</evidence>
<dbReference type="Proteomes" id="UP001056778">
    <property type="component" value="Chromosome 8"/>
</dbReference>
<accession>A0ACB9SMQ1</accession>
<sequence>MDSHAIGIDLGTTHSCVSVYRNGKTEIIANDSGLWITPSIVAFVDDEILVGNAAESQALLNPENTIYDIKRLIGRRFDESAVQSDIKRLPFKVVSDNGTCKIQIRTNSKTRTISPEEISALILKKIKETAEALLQEEVKRAVVTVPAYFNDYQRQATIHAANLAGLQVLRIMNEPTAAAIAYGAIKEDMNGTFLVFDMGGGTLDVSVVNRTESRFVVKSTSGNTNFGGEDVTNNLVEYFKEIFESKYKKSIRDNKRAIQRLRKECEAAKQSLSFKKQVTICVDSILDGIDLEETLTQAKFNFINETFFKSVLDPVRNALESAKIDPEDIKKVIMVGGSSRIPRLQSILKEFFTNSKIYMSINPDEAIAYGAGVLAAVLNGVDIKNKENFIVQDVTPMALITDVVDGISVIIPRNSVLPVSNTKTYKTIIDNQAVIHCNVYEGEIADTKNFLGQVSLTNIPRAPAGREKCDLKFSIDENGVLNVSATLQSTGEVHEVVIDRSNFN</sequence>
<keyword evidence="2" id="KW-1185">Reference proteome</keyword>
<proteinExistence type="predicted"/>
<organism evidence="1 2">
    <name type="scientific">Holotrichia oblita</name>
    <name type="common">Chafer beetle</name>
    <dbReference type="NCBI Taxonomy" id="644536"/>
    <lineage>
        <taxon>Eukaryota</taxon>
        <taxon>Metazoa</taxon>
        <taxon>Ecdysozoa</taxon>
        <taxon>Arthropoda</taxon>
        <taxon>Hexapoda</taxon>
        <taxon>Insecta</taxon>
        <taxon>Pterygota</taxon>
        <taxon>Neoptera</taxon>
        <taxon>Endopterygota</taxon>
        <taxon>Coleoptera</taxon>
        <taxon>Polyphaga</taxon>
        <taxon>Scarabaeiformia</taxon>
        <taxon>Scarabaeidae</taxon>
        <taxon>Melolonthinae</taxon>
        <taxon>Holotrichia</taxon>
    </lineage>
</organism>
<gene>
    <name evidence="1" type="ORF">MML48_8g00021605</name>
</gene>
<name>A0ACB9SMQ1_HOLOL</name>
<dbReference type="EMBL" id="CM043022">
    <property type="protein sequence ID" value="KAI4456475.1"/>
    <property type="molecule type" value="Genomic_DNA"/>
</dbReference>